<sequence>MLDIEGLSTEAKIGKILILISLILGIVGVLGILAGFTSVALFPLRYMRGFPLFAGFLIVITAVIKILGLIIGFMALSSTKLKNFNKAGMYAIISSFLPPIDLIMLIGGILCLISKEAK</sequence>
<evidence type="ECO:0000313" key="2">
    <source>
        <dbReference type="EMBL" id="KYC49267.1"/>
    </source>
</evidence>
<gene>
    <name evidence="2" type="ORF">AMQ22_01680</name>
</gene>
<feature type="transmembrane region" description="Helical" evidence="1">
    <location>
        <begin position="54"/>
        <end position="76"/>
    </location>
</feature>
<protein>
    <submittedName>
        <fullName evidence="2">Uncharacterized protein</fullName>
    </submittedName>
</protein>
<feature type="transmembrane region" description="Helical" evidence="1">
    <location>
        <begin position="16"/>
        <end position="42"/>
    </location>
</feature>
<reference evidence="2 3" key="1">
    <citation type="journal article" date="2016" name="ISME J.">
        <title>Chasing the elusive Euryarchaeota class WSA2: genomes reveal a uniquely fastidious methyl-reducing methanogen.</title>
        <authorList>
            <person name="Nobu M.K."/>
            <person name="Narihiro T."/>
            <person name="Kuroda K."/>
            <person name="Mei R."/>
            <person name="Liu W.T."/>
        </authorList>
    </citation>
    <scope>NUCLEOTIDE SEQUENCE [LARGE SCALE GENOMIC DNA]</scope>
    <source>
        <strain evidence="2">U1lsi0528_Bin055</strain>
    </source>
</reference>
<dbReference type="AlphaFoldDB" id="A0A150IWB5"/>
<comment type="caution">
    <text evidence="2">The sequence shown here is derived from an EMBL/GenBank/DDBJ whole genome shotgun (WGS) entry which is preliminary data.</text>
</comment>
<keyword evidence="1" id="KW-0812">Transmembrane</keyword>
<evidence type="ECO:0000256" key="1">
    <source>
        <dbReference type="SAM" id="Phobius"/>
    </source>
</evidence>
<name>A0A150IWB5_9EURY</name>
<feature type="transmembrane region" description="Helical" evidence="1">
    <location>
        <begin position="88"/>
        <end position="113"/>
    </location>
</feature>
<evidence type="ECO:0000313" key="3">
    <source>
        <dbReference type="Proteomes" id="UP000075398"/>
    </source>
</evidence>
<accession>A0A150IWB5</accession>
<proteinExistence type="predicted"/>
<keyword evidence="1" id="KW-1133">Transmembrane helix</keyword>
<dbReference type="Proteomes" id="UP000075398">
    <property type="component" value="Unassembled WGS sequence"/>
</dbReference>
<keyword evidence="1" id="KW-0472">Membrane</keyword>
<organism evidence="2 3">
    <name type="scientific">Candidatus Methanofastidiosum methylothiophilum</name>
    <dbReference type="NCBI Taxonomy" id="1705564"/>
    <lineage>
        <taxon>Archaea</taxon>
        <taxon>Methanobacteriati</taxon>
        <taxon>Methanobacteriota</taxon>
        <taxon>Stenosarchaea group</taxon>
        <taxon>Candidatus Methanofastidiosia</taxon>
        <taxon>Candidatus Methanofastidiosales</taxon>
        <taxon>Candidatus Methanofastidiosaceae</taxon>
        <taxon>Candidatus Methanofastidiosum</taxon>
    </lineage>
</organism>
<dbReference type="EMBL" id="LNGC01000101">
    <property type="protein sequence ID" value="KYC49267.1"/>
    <property type="molecule type" value="Genomic_DNA"/>
</dbReference>